<dbReference type="EC" id="5.2.1.8" evidence="9"/>
<dbReference type="Proteomes" id="UP000031056">
    <property type="component" value="Unassembled WGS sequence"/>
</dbReference>
<protein>
    <recommendedName>
        <fullName evidence="9">Serine/threonine-protein phosphatase 2A activator</fullName>
        <ecNumber evidence="9">5.2.1.8</ecNumber>
    </recommendedName>
    <alternativeName>
        <fullName evidence="9">Phosphotyrosyl phosphatase activator</fullName>
    </alternativeName>
</protein>
<dbReference type="GO" id="GO:0003755">
    <property type="term" value="F:peptidyl-prolyl cis-trans isomerase activity"/>
    <property type="evidence" value="ECO:0007669"/>
    <property type="project" value="UniProtKB-KW"/>
</dbReference>
<dbReference type="InterPro" id="IPR043170">
    <property type="entry name" value="PTPA_C_lid"/>
</dbReference>
<accession>A0A0B2UKK3</accession>
<evidence type="ECO:0000256" key="3">
    <source>
        <dbReference type="ARBA" id="ARBA00004496"/>
    </source>
</evidence>
<dbReference type="PANTHER" id="PTHR10012:SF3">
    <property type="entry name" value="SERINE_THREONINE-PROTEIN PHOSPHATASE 2A ACTIVATOR 1"/>
    <property type="match status" value="1"/>
</dbReference>
<evidence type="ECO:0000256" key="6">
    <source>
        <dbReference type="ARBA" id="ARBA00023110"/>
    </source>
</evidence>
<evidence type="ECO:0000256" key="2">
    <source>
        <dbReference type="ARBA" id="ARBA00004123"/>
    </source>
</evidence>
<comment type="caution">
    <text evidence="10">The sequence shown here is derived from an EMBL/GenBank/DDBJ whole genome shotgun (WGS) entry which is preliminary data.</text>
</comment>
<comment type="similarity">
    <text evidence="4 9">Belongs to the PTPA-type PPIase family.</text>
</comment>
<dbReference type="PANTHER" id="PTHR10012">
    <property type="entry name" value="SERINE/THREONINE-PROTEIN PHOSPHATASE 2A REGULATORY SUBUNIT B"/>
    <property type="match status" value="1"/>
</dbReference>
<dbReference type="SUPFAM" id="SSF140984">
    <property type="entry name" value="PTPA-like"/>
    <property type="match status" value="1"/>
</dbReference>
<comment type="function">
    <text evidence="9">PPIases accelerate the folding of proteins. It catalyzes the cis-trans isomerization of proline imidic peptide bonds in oligopeptides.</text>
</comment>
<dbReference type="GO" id="GO:0007052">
    <property type="term" value="P:mitotic spindle organization"/>
    <property type="evidence" value="ECO:0007669"/>
    <property type="project" value="TreeGrafter"/>
</dbReference>
<dbReference type="Pfam" id="PF03095">
    <property type="entry name" value="PTPA"/>
    <property type="match status" value="1"/>
</dbReference>
<keyword evidence="5 9" id="KW-0963">Cytoplasm</keyword>
<keyword evidence="11" id="KW-1185">Reference proteome</keyword>
<reference evidence="10 11" key="1">
    <citation type="journal article" date="2014" name="MBio">
        <title>The Ordospora colligata genome; evolution of extreme reduction in microsporidia and host-to-parasite horizontal gene transfer.</title>
        <authorList>
            <person name="Pombert J.-F."/>
            <person name="Haag K.L."/>
            <person name="Beidas S."/>
            <person name="Ebert D."/>
            <person name="Keeling P.J."/>
        </authorList>
    </citation>
    <scope>NUCLEOTIDE SEQUENCE [LARGE SCALE GENOMIC DNA]</scope>
    <source>
        <strain evidence="10 11">OC4</strain>
    </source>
</reference>
<dbReference type="AlphaFoldDB" id="A0A0B2UKK3"/>
<dbReference type="STRING" id="1354746.A0A0B2UKK3"/>
<dbReference type="InterPro" id="IPR037218">
    <property type="entry name" value="PTPA_sf"/>
</dbReference>
<dbReference type="GO" id="GO:0008160">
    <property type="term" value="F:protein tyrosine phosphatase activator activity"/>
    <property type="evidence" value="ECO:0007669"/>
    <property type="project" value="TreeGrafter"/>
</dbReference>
<evidence type="ECO:0000313" key="10">
    <source>
        <dbReference type="EMBL" id="KHN69572.1"/>
    </source>
</evidence>
<dbReference type="EMBL" id="JOKQ01000006">
    <property type="protein sequence ID" value="KHN69572.1"/>
    <property type="molecule type" value="Genomic_DNA"/>
</dbReference>
<keyword evidence="8" id="KW-0539">Nucleus</keyword>
<dbReference type="InterPro" id="IPR004327">
    <property type="entry name" value="Phstyr_phstse_ac"/>
</dbReference>
<name>A0A0B2UKK3_9MICR</name>
<proteinExistence type="inferred from homology"/>
<sequence length="249" mass="28919">MDDIMFPETDAYARIYEFILSIDECIKTSTQKIDETQMQILIDISAIINDTEKSLTPHRYANLAAKTVFDTICKKYEDKYLQNSFGNSTRLDYGTGHELNYLCYLYTKYFYKEIDIECIFTTLIKYFEVIREFVKKFNLEPAGSHGVWGLDDYQFLPFLFGSSELVCQKIKSNEPDMLNSTRCYYEAVANKLGGASQILKSITGKDLAVINRGMIKMYDDHVLRRDVVTQHFIYGACLQSKRHSQETLY</sequence>
<dbReference type="HOGENOM" id="CLU_030733_4_0_1"/>
<dbReference type="VEuPathDB" id="MicrosporidiaDB:M896_060710"/>
<evidence type="ECO:0000256" key="7">
    <source>
        <dbReference type="ARBA" id="ARBA00023235"/>
    </source>
</evidence>
<dbReference type="OrthoDB" id="16120at2759"/>
<evidence type="ECO:0000313" key="11">
    <source>
        <dbReference type="Proteomes" id="UP000031056"/>
    </source>
</evidence>
<evidence type="ECO:0000256" key="4">
    <source>
        <dbReference type="ARBA" id="ARBA00011019"/>
    </source>
</evidence>
<comment type="catalytic activity">
    <reaction evidence="1 9">
        <text>[protein]-peptidylproline (omega=180) = [protein]-peptidylproline (omega=0)</text>
        <dbReference type="Rhea" id="RHEA:16237"/>
        <dbReference type="Rhea" id="RHEA-COMP:10747"/>
        <dbReference type="Rhea" id="RHEA-COMP:10748"/>
        <dbReference type="ChEBI" id="CHEBI:83833"/>
        <dbReference type="ChEBI" id="CHEBI:83834"/>
        <dbReference type="EC" id="5.2.1.8"/>
    </reaction>
</comment>
<keyword evidence="7 9" id="KW-0413">Isomerase</keyword>
<dbReference type="FunCoup" id="A0A0B2UKK3">
    <property type="interactions" value="98"/>
</dbReference>
<dbReference type="GO" id="GO:0000159">
    <property type="term" value="C:protein phosphatase type 2A complex"/>
    <property type="evidence" value="ECO:0007669"/>
    <property type="project" value="TreeGrafter"/>
</dbReference>
<evidence type="ECO:0000256" key="8">
    <source>
        <dbReference type="ARBA" id="ARBA00023242"/>
    </source>
</evidence>
<gene>
    <name evidence="10" type="ORF">M896_060710</name>
</gene>
<evidence type="ECO:0000256" key="9">
    <source>
        <dbReference type="RuleBase" id="RU361210"/>
    </source>
</evidence>
<dbReference type="GO" id="GO:0005634">
    <property type="term" value="C:nucleus"/>
    <property type="evidence" value="ECO:0007669"/>
    <property type="project" value="UniProtKB-SubCell"/>
</dbReference>
<keyword evidence="6 9" id="KW-0697">Rotamase</keyword>
<evidence type="ECO:0000256" key="5">
    <source>
        <dbReference type="ARBA" id="ARBA00022490"/>
    </source>
</evidence>
<comment type="subcellular location">
    <subcellularLocation>
        <location evidence="3 9">Cytoplasm</location>
    </subcellularLocation>
    <subcellularLocation>
        <location evidence="2">Nucleus</location>
    </subcellularLocation>
</comment>
<evidence type="ECO:0000256" key="1">
    <source>
        <dbReference type="ARBA" id="ARBA00000971"/>
    </source>
</evidence>
<dbReference type="Gene3D" id="1.20.120.1150">
    <property type="match status" value="1"/>
</dbReference>
<dbReference type="RefSeq" id="XP_014563614.1">
    <property type="nucleotide sequence ID" value="XM_014708128.1"/>
</dbReference>
<dbReference type="GeneID" id="26261942"/>
<dbReference type="GO" id="GO:0005737">
    <property type="term" value="C:cytoplasm"/>
    <property type="evidence" value="ECO:0007669"/>
    <property type="project" value="UniProtKB-SubCell"/>
</dbReference>
<organism evidence="10 11">
    <name type="scientific">Ordospora colligata OC4</name>
    <dbReference type="NCBI Taxonomy" id="1354746"/>
    <lineage>
        <taxon>Eukaryota</taxon>
        <taxon>Fungi</taxon>
        <taxon>Fungi incertae sedis</taxon>
        <taxon>Microsporidia</taxon>
        <taxon>Ordosporidae</taxon>
        <taxon>Ordospora</taxon>
    </lineage>
</organism>
<dbReference type="InParanoid" id="A0A0B2UKK3"/>